<reference evidence="2 3" key="1">
    <citation type="submission" date="2014-04" db="EMBL/GenBank/DDBJ databases">
        <title>Comparative Genomics of Cryptosporidium Species.</title>
        <authorList>
            <person name="Silva J.C."/>
            <person name="Su Q."/>
            <person name="Chalmers R."/>
            <person name="Chibucos M.C."/>
            <person name="Elwin K."/>
            <person name="Godinez A."/>
            <person name="Guo F."/>
            <person name="Huynh K."/>
            <person name="Orvis J."/>
            <person name="Ott S."/>
            <person name="Sadzewicz L."/>
            <person name="Sengamalay N."/>
            <person name="Shetty A."/>
            <person name="Sun M."/>
            <person name="Tallon L."/>
            <person name="Xiao L."/>
            <person name="Zhang H."/>
            <person name="Fraser C.M."/>
            <person name="Zhu G."/>
            <person name="Kissinger J."/>
            <person name="Widmer G."/>
        </authorList>
    </citation>
    <scope>NUCLEOTIDE SEQUENCE [LARGE SCALE GENOMIC DNA]</scope>
    <source>
        <strain evidence="2 3">UKMEL1</strain>
    </source>
</reference>
<dbReference type="PANTHER" id="PTHR11145">
    <property type="entry name" value="BTB/POZ DOMAIN-CONTAINING ADAPTER FOR CUL3-MEDIATED RHOA DEGRADATION PROTEIN FAMILY MEMBER"/>
    <property type="match status" value="1"/>
</dbReference>
<dbReference type="AlphaFoldDB" id="A0A2P4Z4H0"/>
<dbReference type="SUPFAM" id="SSF54695">
    <property type="entry name" value="POZ domain"/>
    <property type="match status" value="1"/>
</dbReference>
<sequence>MNEKRIKLNVGGIFYETTDTTLLSVNGDSNYFSAYLSRTEDKYNTNVQSEGVIELFIDRNGFLFQYILDYLRTGTIVAIPNKDHIIRGLLIEADFYLLESLCSILSNKLLEQSMNKLNSNINLNASQSQSQTNMSDISESNAPIINDIGKKEYFYNSHFINSIYSHYFDTENNSLKENESNTENNYLKFEFSLDEDF</sequence>
<evidence type="ECO:0000313" key="2">
    <source>
        <dbReference type="EMBL" id="POM84964.1"/>
    </source>
</evidence>
<dbReference type="GO" id="GO:0051260">
    <property type="term" value="P:protein homooligomerization"/>
    <property type="evidence" value="ECO:0007669"/>
    <property type="project" value="InterPro"/>
</dbReference>
<dbReference type="OrthoDB" id="2414723at2759"/>
<feature type="domain" description="BTB" evidence="1">
    <location>
        <begin position="4"/>
        <end position="113"/>
    </location>
</feature>
<evidence type="ECO:0000313" key="3">
    <source>
        <dbReference type="Proteomes" id="UP000236928"/>
    </source>
</evidence>
<dbReference type="PANTHER" id="PTHR11145:SF8">
    <property type="entry name" value="RE57120P"/>
    <property type="match status" value="1"/>
</dbReference>
<keyword evidence="3" id="KW-1185">Reference proteome</keyword>
<comment type="caution">
    <text evidence="2">The sequence shown here is derived from an EMBL/GenBank/DDBJ whole genome shotgun (WGS) entry which is preliminary data.</text>
</comment>
<dbReference type="InterPro" id="IPR000210">
    <property type="entry name" value="BTB/POZ_dom"/>
</dbReference>
<dbReference type="Pfam" id="PF02214">
    <property type="entry name" value="BTB_2"/>
    <property type="match status" value="1"/>
</dbReference>
<gene>
    <name evidence="2" type="ORF">CmeUKMEL1_15025</name>
</gene>
<dbReference type="EMBL" id="JIBK01000048">
    <property type="protein sequence ID" value="POM84964.1"/>
    <property type="molecule type" value="Genomic_DNA"/>
</dbReference>
<proteinExistence type="predicted"/>
<dbReference type="InterPro" id="IPR011333">
    <property type="entry name" value="SKP1/BTB/POZ_sf"/>
</dbReference>
<organism evidence="2 3">
    <name type="scientific">Cryptosporidium meleagridis</name>
    <dbReference type="NCBI Taxonomy" id="93969"/>
    <lineage>
        <taxon>Eukaryota</taxon>
        <taxon>Sar</taxon>
        <taxon>Alveolata</taxon>
        <taxon>Apicomplexa</taxon>
        <taxon>Conoidasida</taxon>
        <taxon>Coccidia</taxon>
        <taxon>Eucoccidiorida</taxon>
        <taxon>Eimeriorina</taxon>
        <taxon>Cryptosporidiidae</taxon>
        <taxon>Cryptosporidium</taxon>
    </lineage>
</organism>
<dbReference type="SMART" id="SM00225">
    <property type="entry name" value="BTB"/>
    <property type="match status" value="1"/>
</dbReference>
<accession>A0A2P4Z4H0</accession>
<dbReference type="VEuPathDB" id="CryptoDB:CmeUKMEL1_15025"/>
<name>A0A2P4Z4H0_9CRYT</name>
<dbReference type="InterPro" id="IPR003131">
    <property type="entry name" value="T1-type_BTB"/>
</dbReference>
<dbReference type="Gene3D" id="3.30.710.10">
    <property type="entry name" value="Potassium Channel Kv1.1, Chain A"/>
    <property type="match status" value="1"/>
</dbReference>
<protein>
    <submittedName>
        <fullName evidence="2">BTB/POZ domain protein</fullName>
    </submittedName>
</protein>
<evidence type="ECO:0000259" key="1">
    <source>
        <dbReference type="SMART" id="SM00225"/>
    </source>
</evidence>
<dbReference type="CDD" id="cd18316">
    <property type="entry name" value="BTB_POZ_KCTD-like"/>
    <property type="match status" value="1"/>
</dbReference>
<dbReference type="Proteomes" id="UP000236928">
    <property type="component" value="Unassembled WGS sequence"/>
</dbReference>
<dbReference type="InterPro" id="IPR045068">
    <property type="entry name" value="BACURD1-3"/>
</dbReference>